<dbReference type="InterPro" id="IPR025751">
    <property type="entry name" value="RsbRD_N_dom"/>
</dbReference>
<dbReference type="AlphaFoldDB" id="A0A2S6ITI0"/>
<keyword evidence="5" id="KW-1185">Reference proteome</keyword>
<accession>A0A2S6ITI0</accession>
<evidence type="ECO:0000313" key="4">
    <source>
        <dbReference type="EMBL" id="PPK97356.1"/>
    </source>
</evidence>
<feature type="domain" description="RsbT co-antagonist protein RsbRD N-terminal" evidence="3">
    <location>
        <begin position="34"/>
        <end position="169"/>
    </location>
</feature>
<dbReference type="PANTHER" id="PTHR33744:SF7">
    <property type="entry name" value="PUCR FAMILY TRANSCRIPTIONAL REGULATOR"/>
    <property type="match status" value="1"/>
</dbReference>
<comment type="caution">
    <text evidence="4">The sequence shown here is derived from an EMBL/GenBank/DDBJ whole genome shotgun (WGS) entry which is preliminary data.</text>
</comment>
<evidence type="ECO:0000259" key="3">
    <source>
        <dbReference type="Pfam" id="PF14361"/>
    </source>
</evidence>
<proteinExistence type="predicted"/>
<organism evidence="4 5">
    <name type="scientific">Kineococcus xinjiangensis</name>
    <dbReference type="NCBI Taxonomy" id="512762"/>
    <lineage>
        <taxon>Bacteria</taxon>
        <taxon>Bacillati</taxon>
        <taxon>Actinomycetota</taxon>
        <taxon>Actinomycetes</taxon>
        <taxon>Kineosporiales</taxon>
        <taxon>Kineosporiaceae</taxon>
        <taxon>Kineococcus</taxon>
    </lineage>
</organism>
<evidence type="ECO:0000256" key="1">
    <source>
        <dbReference type="SAM" id="MobiDB-lite"/>
    </source>
</evidence>
<dbReference type="Gene3D" id="1.10.10.2840">
    <property type="entry name" value="PucR C-terminal helix-turn-helix domain"/>
    <property type="match status" value="1"/>
</dbReference>
<dbReference type="Pfam" id="PF13556">
    <property type="entry name" value="HTH_30"/>
    <property type="match status" value="1"/>
</dbReference>
<dbReference type="InterPro" id="IPR042070">
    <property type="entry name" value="PucR_C-HTH_sf"/>
</dbReference>
<dbReference type="InterPro" id="IPR025736">
    <property type="entry name" value="PucR_C-HTH_dom"/>
</dbReference>
<reference evidence="4 5" key="1">
    <citation type="submission" date="2018-02" db="EMBL/GenBank/DDBJ databases">
        <title>Genomic Encyclopedia of Archaeal and Bacterial Type Strains, Phase II (KMG-II): from individual species to whole genera.</title>
        <authorList>
            <person name="Goeker M."/>
        </authorList>
    </citation>
    <scope>NUCLEOTIDE SEQUENCE [LARGE SCALE GENOMIC DNA]</scope>
    <source>
        <strain evidence="4 5">DSM 22857</strain>
    </source>
</reference>
<dbReference type="OrthoDB" id="3196285at2"/>
<evidence type="ECO:0000259" key="2">
    <source>
        <dbReference type="Pfam" id="PF13556"/>
    </source>
</evidence>
<sequence length="422" mass="44646">METEVGGGAGQQPSPEADRGAVRTALLELLGEVDALAEHFVAELTELAPYRDGVVDRGTLIADAVGTYERILRRMLGMPVPIRLTELSREIGRRRAALDIPLAAITRGTRLHFRVVWQRLAHHCPPDPRSSWQDVPLLLWEAVEEHSGDVHAGFSEAAAALAHERDRDRRRIVETLLDGDGGDEALVGQAAAVLGVDRDDDLVVAFVPAAAQQALAAALRARRGGSGAHVHEWRGGTVVLLRASREVGARPRPPLPPLLREVPCALVPLARGLAQVPRAAHVAAEVAATLPRGARGPCALTSAALDVAAARLGDVREPLVREALGGLLALPAPERMRILEVADAYAATGTVAGAAAAAYCHRNTVLNRLRRLQEVSGLDLTVPREGAVLLLALAALGQRREEPRPAAAAGPARPRGTGTMPG</sequence>
<evidence type="ECO:0000313" key="5">
    <source>
        <dbReference type="Proteomes" id="UP000239485"/>
    </source>
</evidence>
<gene>
    <name evidence="4" type="ORF">CLV92_104177</name>
</gene>
<name>A0A2S6ITI0_9ACTN</name>
<dbReference type="Pfam" id="PF14361">
    <property type="entry name" value="RsbRD_N"/>
    <property type="match status" value="1"/>
</dbReference>
<dbReference type="PANTHER" id="PTHR33744">
    <property type="entry name" value="CARBOHYDRATE DIACID REGULATOR"/>
    <property type="match status" value="1"/>
</dbReference>
<dbReference type="EMBL" id="PTJD01000004">
    <property type="protein sequence ID" value="PPK97356.1"/>
    <property type="molecule type" value="Genomic_DNA"/>
</dbReference>
<feature type="domain" description="PucR C-terminal helix-turn-helix" evidence="2">
    <location>
        <begin position="339"/>
        <end position="395"/>
    </location>
</feature>
<dbReference type="InterPro" id="IPR051448">
    <property type="entry name" value="CdaR-like_regulators"/>
</dbReference>
<dbReference type="RefSeq" id="WP_104432172.1">
    <property type="nucleotide sequence ID" value="NZ_PTJD01000004.1"/>
</dbReference>
<feature type="compositionally biased region" description="Low complexity" evidence="1">
    <location>
        <begin position="405"/>
        <end position="416"/>
    </location>
</feature>
<feature type="region of interest" description="Disordered" evidence="1">
    <location>
        <begin position="402"/>
        <end position="422"/>
    </location>
</feature>
<protein>
    <submittedName>
        <fullName evidence="4">PucR-like helix-turn-helix protein</fullName>
    </submittedName>
</protein>
<dbReference type="Proteomes" id="UP000239485">
    <property type="component" value="Unassembled WGS sequence"/>
</dbReference>